<sequence>MTRILITSMLLALSFNVTANTDDELKELGIIGQDFKFIDLERATEYFKKSTENHSNSIGYKSNELVKITSSSTTPYYSSVTFSPAADISEAEEKDLADFISTKDSYQVWCKELYNAKYMGVNDHKVEVSYKNKIGETLGSVTLNNETCR</sequence>
<organism evidence="2 3">
    <name type="scientific">Acinetobacter courvalinii</name>
    <dbReference type="NCBI Taxonomy" id="280147"/>
    <lineage>
        <taxon>Bacteria</taxon>
        <taxon>Pseudomonadati</taxon>
        <taxon>Pseudomonadota</taxon>
        <taxon>Gammaproteobacteria</taxon>
        <taxon>Moraxellales</taxon>
        <taxon>Moraxellaceae</taxon>
        <taxon>Acinetobacter</taxon>
    </lineage>
</organism>
<accession>A0AA42I5B8</accession>
<evidence type="ECO:0000313" key="2">
    <source>
        <dbReference type="EMBL" id="MDH0562848.1"/>
    </source>
</evidence>
<name>A0AA42I5B8_9GAMM</name>
<evidence type="ECO:0000256" key="1">
    <source>
        <dbReference type="SAM" id="SignalP"/>
    </source>
</evidence>
<dbReference type="Proteomes" id="UP001159329">
    <property type="component" value="Unassembled WGS sequence"/>
</dbReference>
<comment type="caution">
    <text evidence="2">The sequence shown here is derived from an EMBL/GenBank/DDBJ whole genome shotgun (WGS) entry which is preliminary data.</text>
</comment>
<keyword evidence="1" id="KW-0732">Signal</keyword>
<evidence type="ECO:0000313" key="3">
    <source>
        <dbReference type="Proteomes" id="UP001159329"/>
    </source>
</evidence>
<reference evidence="2" key="1">
    <citation type="submission" date="2022-09" db="EMBL/GenBank/DDBJ databases">
        <title>Intensive care unit water sources are persistently colonized with multi-drug resistant bacteria and are the site of extensive horizontal gene transfer of antibiotic resistance genes.</title>
        <authorList>
            <person name="Diorio-Toth L."/>
        </authorList>
    </citation>
    <scope>NUCLEOTIDE SEQUENCE</scope>
    <source>
        <strain evidence="2">GD04005</strain>
    </source>
</reference>
<dbReference type="AlphaFoldDB" id="A0AA42I5B8"/>
<protein>
    <submittedName>
        <fullName evidence="2">Uncharacterized protein</fullName>
    </submittedName>
</protein>
<feature type="chain" id="PRO_5041307069" evidence="1">
    <location>
        <begin position="20"/>
        <end position="149"/>
    </location>
</feature>
<dbReference type="RefSeq" id="WP_005230669.1">
    <property type="nucleotide sequence ID" value="NZ_DALZEX010000003.1"/>
</dbReference>
<proteinExistence type="predicted"/>
<feature type="signal peptide" evidence="1">
    <location>
        <begin position="1"/>
        <end position="19"/>
    </location>
</feature>
<dbReference type="EMBL" id="JAOEEO010000001">
    <property type="protein sequence ID" value="MDH0562848.1"/>
    <property type="molecule type" value="Genomic_DNA"/>
</dbReference>
<gene>
    <name evidence="2" type="ORF">N7644_04025</name>
</gene>